<comment type="caution">
    <text evidence="5">The sequence shown here is derived from an EMBL/GenBank/DDBJ whole genome shotgun (WGS) entry which is preliminary data.</text>
</comment>
<dbReference type="RefSeq" id="XP_056794908.1">
    <property type="nucleotide sequence ID" value="XM_056930615.1"/>
</dbReference>
<dbReference type="InterPro" id="IPR050418">
    <property type="entry name" value="D-iso_2-hydroxyacid_DH_PdxB"/>
</dbReference>
<dbReference type="EMBL" id="JAPWDQ010000001">
    <property type="protein sequence ID" value="KAJ5495895.1"/>
    <property type="molecule type" value="Genomic_DNA"/>
</dbReference>
<gene>
    <name evidence="5" type="ORF">N7539_001011</name>
</gene>
<dbReference type="PANTHER" id="PTHR43761">
    <property type="entry name" value="D-ISOMER SPECIFIC 2-HYDROXYACID DEHYDROGENASE FAMILY PROTEIN (AFU_ORTHOLOGUE AFUA_1G13630)"/>
    <property type="match status" value="1"/>
</dbReference>
<dbReference type="Pfam" id="PF02826">
    <property type="entry name" value="2-Hacid_dh_C"/>
    <property type="match status" value="1"/>
</dbReference>
<evidence type="ECO:0000313" key="6">
    <source>
        <dbReference type="Proteomes" id="UP001148312"/>
    </source>
</evidence>
<dbReference type="GeneID" id="81620864"/>
<evidence type="ECO:0000256" key="2">
    <source>
        <dbReference type="ARBA" id="ARBA00023002"/>
    </source>
</evidence>
<dbReference type="Gene3D" id="3.40.50.720">
    <property type="entry name" value="NAD(P)-binding Rossmann-like Domain"/>
    <property type="match status" value="2"/>
</dbReference>
<keyword evidence="6" id="KW-1185">Reference proteome</keyword>
<dbReference type="SUPFAM" id="SSF51735">
    <property type="entry name" value="NAD(P)-binding Rossmann-fold domains"/>
    <property type="match status" value="1"/>
</dbReference>
<dbReference type="AlphaFoldDB" id="A0A9X0C369"/>
<reference evidence="5" key="1">
    <citation type="submission" date="2022-12" db="EMBL/GenBank/DDBJ databases">
        <authorList>
            <person name="Petersen C."/>
        </authorList>
    </citation>
    <scope>NUCLEOTIDE SEQUENCE</scope>
    <source>
        <strain evidence="5">IBT 30728</strain>
    </source>
</reference>
<feature type="domain" description="D-isomer specific 2-hydroxyacid dehydrogenase NAD-binding" evidence="4">
    <location>
        <begin position="14"/>
        <end position="64"/>
    </location>
</feature>
<evidence type="ECO:0000313" key="5">
    <source>
        <dbReference type="EMBL" id="KAJ5495895.1"/>
    </source>
</evidence>
<keyword evidence="2" id="KW-0560">Oxidoreductase</keyword>
<dbReference type="InterPro" id="IPR036291">
    <property type="entry name" value="NAD(P)-bd_dom_sf"/>
</dbReference>
<sequence>MHYEYAAHKWILVGIVNEADLTKALAEGHLWGAGLDCHEQEPPTFEQYSALWENLNVVSTPHIGAATTRAQEASAMAAVNYLYDYLNYLMSMKN</sequence>
<evidence type="ECO:0000259" key="4">
    <source>
        <dbReference type="Pfam" id="PF02826"/>
    </source>
</evidence>
<comment type="similarity">
    <text evidence="1">Belongs to the D-isomer specific 2-hydroxyacid dehydrogenase family.</text>
</comment>
<reference evidence="5" key="2">
    <citation type="journal article" date="2023" name="IMA Fungus">
        <title>Comparative genomic study of the Penicillium genus elucidates a diverse pangenome and 15 lateral gene transfer events.</title>
        <authorList>
            <person name="Petersen C."/>
            <person name="Sorensen T."/>
            <person name="Nielsen M.R."/>
            <person name="Sondergaard T.E."/>
            <person name="Sorensen J.L."/>
            <person name="Fitzpatrick D.A."/>
            <person name="Frisvad J.C."/>
            <person name="Nielsen K.L."/>
        </authorList>
    </citation>
    <scope>NUCLEOTIDE SEQUENCE</scope>
    <source>
        <strain evidence="5">IBT 30728</strain>
    </source>
</reference>
<accession>A0A9X0C369</accession>
<dbReference type="InterPro" id="IPR006140">
    <property type="entry name" value="D-isomer_DH_NAD-bd"/>
</dbReference>
<dbReference type="PANTHER" id="PTHR43761:SF1">
    <property type="entry name" value="D-ISOMER SPECIFIC 2-HYDROXYACID DEHYDROGENASE CATALYTIC DOMAIN-CONTAINING PROTEIN-RELATED"/>
    <property type="match status" value="1"/>
</dbReference>
<dbReference type="Proteomes" id="UP001148312">
    <property type="component" value="Unassembled WGS sequence"/>
</dbReference>
<evidence type="ECO:0000256" key="3">
    <source>
        <dbReference type="ARBA" id="ARBA00023027"/>
    </source>
</evidence>
<dbReference type="GO" id="GO:0051287">
    <property type="term" value="F:NAD binding"/>
    <property type="evidence" value="ECO:0007669"/>
    <property type="project" value="InterPro"/>
</dbReference>
<name>A0A9X0C369_9EURO</name>
<organism evidence="5 6">
    <name type="scientific">Penicillium diatomitis</name>
    <dbReference type="NCBI Taxonomy" id="2819901"/>
    <lineage>
        <taxon>Eukaryota</taxon>
        <taxon>Fungi</taxon>
        <taxon>Dikarya</taxon>
        <taxon>Ascomycota</taxon>
        <taxon>Pezizomycotina</taxon>
        <taxon>Eurotiomycetes</taxon>
        <taxon>Eurotiomycetidae</taxon>
        <taxon>Eurotiales</taxon>
        <taxon>Aspergillaceae</taxon>
        <taxon>Penicillium</taxon>
    </lineage>
</organism>
<dbReference type="GO" id="GO:0016491">
    <property type="term" value="F:oxidoreductase activity"/>
    <property type="evidence" value="ECO:0007669"/>
    <property type="project" value="UniProtKB-KW"/>
</dbReference>
<proteinExistence type="inferred from homology"/>
<keyword evidence="3" id="KW-0520">NAD</keyword>
<protein>
    <recommendedName>
        <fullName evidence="4">D-isomer specific 2-hydroxyacid dehydrogenase NAD-binding domain-containing protein</fullName>
    </recommendedName>
</protein>
<evidence type="ECO:0000256" key="1">
    <source>
        <dbReference type="ARBA" id="ARBA00005854"/>
    </source>
</evidence>